<dbReference type="GeneTree" id="ENSGT00940000157333"/>
<name>A0A3Q3EIK7_9LABR</name>
<dbReference type="GO" id="GO:0006893">
    <property type="term" value="P:Golgi to plasma membrane transport"/>
    <property type="evidence" value="ECO:0007669"/>
    <property type="project" value="TreeGrafter"/>
</dbReference>
<dbReference type="GO" id="GO:0043130">
    <property type="term" value="F:ubiquitin binding"/>
    <property type="evidence" value="ECO:0007669"/>
    <property type="project" value="InterPro"/>
</dbReference>
<dbReference type="InterPro" id="IPR027422">
    <property type="entry name" value="GGA1-3"/>
</dbReference>
<dbReference type="InterPro" id="IPR008942">
    <property type="entry name" value="ENTH_VHS"/>
</dbReference>
<dbReference type="GO" id="GO:0035091">
    <property type="term" value="F:phosphatidylinositol binding"/>
    <property type="evidence" value="ECO:0007669"/>
    <property type="project" value="InterPro"/>
</dbReference>
<proteinExistence type="predicted"/>
<reference evidence="2" key="1">
    <citation type="submission" date="2025-08" db="UniProtKB">
        <authorList>
            <consortium name="Ensembl"/>
        </authorList>
    </citation>
    <scope>IDENTIFICATION</scope>
</reference>
<dbReference type="Gene3D" id="1.25.40.90">
    <property type="match status" value="1"/>
</dbReference>
<dbReference type="PANTHER" id="PTHR45905">
    <property type="entry name" value="GOLGI-LOCALIZED, GAMMA-ADAPTIN EAR CONTAINING, ARF BINDING PROTEIN"/>
    <property type="match status" value="1"/>
</dbReference>
<keyword evidence="3" id="KW-1185">Reference proteome</keyword>
<evidence type="ECO:0000313" key="2">
    <source>
        <dbReference type="Ensembl" id="ENSLBEP00000007238.1"/>
    </source>
</evidence>
<protein>
    <submittedName>
        <fullName evidence="2">Golgi associated, gamma adaptin ear containing, ARF binding protein 3</fullName>
    </submittedName>
</protein>
<dbReference type="Proteomes" id="UP000261660">
    <property type="component" value="Unplaced"/>
</dbReference>
<dbReference type="GO" id="GO:0006886">
    <property type="term" value="P:intracellular protein transport"/>
    <property type="evidence" value="ECO:0007669"/>
    <property type="project" value="InterPro"/>
</dbReference>
<dbReference type="Ensembl" id="ENSLBET00000007615.1">
    <property type="protein sequence ID" value="ENSLBEP00000007238.1"/>
    <property type="gene ID" value="ENSLBEG00000005526.1"/>
</dbReference>
<dbReference type="SUPFAM" id="SSF48464">
    <property type="entry name" value="ENTH/VHS domain"/>
    <property type="match status" value="1"/>
</dbReference>
<dbReference type="Pfam" id="PF00790">
    <property type="entry name" value="VHS"/>
    <property type="match status" value="1"/>
</dbReference>
<dbReference type="AlphaFoldDB" id="A0A3Q3EIK7"/>
<evidence type="ECO:0000313" key="3">
    <source>
        <dbReference type="Proteomes" id="UP000261660"/>
    </source>
</evidence>
<organism evidence="2 3">
    <name type="scientific">Labrus bergylta</name>
    <name type="common">ballan wrasse</name>
    <dbReference type="NCBI Taxonomy" id="56723"/>
    <lineage>
        <taxon>Eukaryota</taxon>
        <taxon>Metazoa</taxon>
        <taxon>Chordata</taxon>
        <taxon>Craniata</taxon>
        <taxon>Vertebrata</taxon>
        <taxon>Euteleostomi</taxon>
        <taxon>Actinopterygii</taxon>
        <taxon>Neopterygii</taxon>
        <taxon>Teleostei</taxon>
        <taxon>Neoteleostei</taxon>
        <taxon>Acanthomorphata</taxon>
        <taxon>Eupercaria</taxon>
        <taxon>Labriformes</taxon>
        <taxon>Labridae</taxon>
        <taxon>Labrus</taxon>
    </lineage>
</organism>
<dbReference type="GO" id="GO:0034394">
    <property type="term" value="P:protein localization to cell surface"/>
    <property type="evidence" value="ECO:0007669"/>
    <property type="project" value="TreeGrafter"/>
</dbReference>
<dbReference type="GO" id="GO:0031267">
    <property type="term" value="F:small GTPase binding"/>
    <property type="evidence" value="ECO:0007669"/>
    <property type="project" value="InterPro"/>
</dbReference>
<dbReference type="InterPro" id="IPR002014">
    <property type="entry name" value="VHS_dom"/>
</dbReference>
<sequence length="119" mass="13862">MILWSTPNTLNKATSPSNRQEDWEYIMGFCDQINKELEGPQISVRLLAHKIQSPQEWEAIQALTVLEACMKNCGRRFHNEVGKFRFLNELIKVVSPKVRTPPHTPLMWILFFKCCLMSI</sequence>
<dbReference type="PROSITE" id="PS50179">
    <property type="entry name" value="VHS"/>
    <property type="match status" value="1"/>
</dbReference>
<dbReference type="PANTHER" id="PTHR45905:SF3">
    <property type="entry name" value="ADP-RIBOSYLATION FACTOR-BINDING PROTEIN GGA3"/>
    <property type="match status" value="1"/>
</dbReference>
<dbReference type="SMART" id="SM00288">
    <property type="entry name" value="VHS"/>
    <property type="match status" value="1"/>
</dbReference>
<dbReference type="GO" id="GO:0005802">
    <property type="term" value="C:trans-Golgi network"/>
    <property type="evidence" value="ECO:0007669"/>
    <property type="project" value="InterPro"/>
</dbReference>
<evidence type="ECO:0000259" key="1">
    <source>
        <dbReference type="PROSITE" id="PS50179"/>
    </source>
</evidence>
<reference evidence="2" key="2">
    <citation type="submission" date="2025-09" db="UniProtKB">
        <authorList>
            <consortium name="Ensembl"/>
        </authorList>
    </citation>
    <scope>IDENTIFICATION</scope>
</reference>
<accession>A0A3Q3EIK7</accession>
<feature type="domain" description="VHS" evidence="1">
    <location>
        <begin position="13"/>
        <end position="97"/>
    </location>
</feature>